<organism evidence="2">
    <name type="scientific">hydrothermal vent metagenome</name>
    <dbReference type="NCBI Taxonomy" id="652676"/>
    <lineage>
        <taxon>unclassified sequences</taxon>
        <taxon>metagenomes</taxon>
        <taxon>ecological metagenomes</taxon>
    </lineage>
</organism>
<evidence type="ECO:0000313" key="2">
    <source>
        <dbReference type="EMBL" id="CUS45595.1"/>
    </source>
</evidence>
<accession>A0A160TKI0</accession>
<evidence type="ECO:0000256" key="1">
    <source>
        <dbReference type="SAM" id="MobiDB-lite"/>
    </source>
</evidence>
<protein>
    <submittedName>
        <fullName evidence="2">Uncharacterized protein</fullName>
    </submittedName>
</protein>
<name>A0A160TKI0_9ZZZZ</name>
<feature type="region of interest" description="Disordered" evidence="1">
    <location>
        <begin position="85"/>
        <end position="121"/>
    </location>
</feature>
<dbReference type="EMBL" id="CZQE01000281">
    <property type="protein sequence ID" value="CUS45595.1"/>
    <property type="molecule type" value="Genomic_DNA"/>
</dbReference>
<reference evidence="2" key="1">
    <citation type="submission" date="2015-10" db="EMBL/GenBank/DDBJ databases">
        <authorList>
            <person name="Gilbert D.G."/>
        </authorList>
    </citation>
    <scope>NUCLEOTIDE SEQUENCE</scope>
</reference>
<gene>
    <name evidence="2" type="ORF">MGWOODY_Smn1569</name>
</gene>
<dbReference type="AlphaFoldDB" id="A0A160TKI0"/>
<feature type="compositionally biased region" description="Basic and acidic residues" evidence="1">
    <location>
        <begin position="96"/>
        <end position="106"/>
    </location>
</feature>
<sequence>MHRIDHRERRIGPEAEAAIVDRAERRGGVDHHADSVTALQPGIAIQVDRVAERGVRHDQADPVAIVAQEPFFGGRAGAPVLRVDVADQRGQPGPERGLRGRGEGQRRHQREPPGCTGAGCLADRDDQAKRRIGDSQGRAMAAEQMLVGLGLEGADLRAVVAEHARLLDPLQCVEMLAEARRLGGDEREAMHGIDGLSTWVRTAHLWSRTS</sequence>
<proteinExistence type="predicted"/>